<evidence type="ECO:0000256" key="4">
    <source>
        <dbReference type="ARBA" id="ARBA00022741"/>
    </source>
</evidence>
<comment type="catalytic activity">
    <reaction evidence="7">
        <text>L-threonyl-[protein] + ATP = O-phospho-L-threonyl-[protein] + ADP + H(+)</text>
        <dbReference type="Rhea" id="RHEA:46608"/>
        <dbReference type="Rhea" id="RHEA-COMP:11060"/>
        <dbReference type="Rhea" id="RHEA-COMP:11605"/>
        <dbReference type="ChEBI" id="CHEBI:15378"/>
        <dbReference type="ChEBI" id="CHEBI:30013"/>
        <dbReference type="ChEBI" id="CHEBI:30616"/>
        <dbReference type="ChEBI" id="CHEBI:61977"/>
        <dbReference type="ChEBI" id="CHEBI:456216"/>
        <dbReference type="EC" id="2.7.11.1"/>
    </reaction>
</comment>
<evidence type="ECO:0000256" key="2">
    <source>
        <dbReference type="ARBA" id="ARBA00022527"/>
    </source>
</evidence>
<dbReference type="GO" id="GO:0005524">
    <property type="term" value="F:ATP binding"/>
    <property type="evidence" value="ECO:0007669"/>
    <property type="project" value="UniProtKB-KW"/>
</dbReference>
<dbReference type="OrthoDB" id="248923at2759"/>
<evidence type="ECO:0000256" key="3">
    <source>
        <dbReference type="ARBA" id="ARBA00022679"/>
    </source>
</evidence>
<dbReference type="SUPFAM" id="SSF56112">
    <property type="entry name" value="Protein kinase-like (PK-like)"/>
    <property type="match status" value="1"/>
</dbReference>
<name>A0A1W0WF25_HYPEX</name>
<organism evidence="10 11">
    <name type="scientific">Hypsibius exemplaris</name>
    <name type="common">Freshwater tardigrade</name>
    <dbReference type="NCBI Taxonomy" id="2072580"/>
    <lineage>
        <taxon>Eukaryota</taxon>
        <taxon>Metazoa</taxon>
        <taxon>Ecdysozoa</taxon>
        <taxon>Tardigrada</taxon>
        <taxon>Eutardigrada</taxon>
        <taxon>Parachela</taxon>
        <taxon>Hypsibioidea</taxon>
        <taxon>Hypsibiidae</taxon>
        <taxon>Hypsibius</taxon>
    </lineage>
</organism>
<evidence type="ECO:0000256" key="5">
    <source>
        <dbReference type="ARBA" id="ARBA00022777"/>
    </source>
</evidence>
<dbReference type="InterPro" id="IPR052239">
    <property type="entry name" value="Ser/Thr-specific_kinases"/>
</dbReference>
<evidence type="ECO:0000256" key="8">
    <source>
        <dbReference type="ARBA" id="ARBA00048679"/>
    </source>
</evidence>
<dbReference type="PANTHER" id="PTHR45998">
    <property type="entry name" value="SERINE/THREONINE-PROTEIN KINASE 16"/>
    <property type="match status" value="1"/>
</dbReference>
<dbReference type="InterPro" id="IPR011009">
    <property type="entry name" value="Kinase-like_dom_sf"/>
</dbReference>
<keyword evidence="5 10" id="KW-0418">Kinase</keyword>
<evidence type="ECO:0000313" key="10">
    <source>
        <dbReference type="EMBL" id="OQV13799.1"/>
    </source>
</evidence>
<dbReference type="Gene3D" id="1.10.510.10">
    <property type="entry name" value="Transferase(Phosphotransferase) domain 1"/>
    <property type="match status" value="1"/>
</dbReference>
<keyword evidence="6" id="KW-0067">ATP-binding</keyword>
<evidence type="ECO:0000256" key="1">
    <source>
        <dbReference type="ARBA" id="ARBA00012513"/>
    </source>
</evidence>
<evidence type="ECO:0000259" key="9">
    <source>
        <dbReference type="PROSITE" id="PS50011"/>
    </source>
</evidence>
<accession>A0A1W0WF25</accession>
<protein>
    <recommendedName>
        <fullName evidence="1">non-specific serine/threonine protein kinase</fullName>
        <ecNumber evidence="1">2.7.11.1</ecNumber>
    </recommendedName>
</protein>
<dbReference type="EMBL" id="MTYJ01000116">
    <property type="protein sequence ID" value="OQV13799.1"/>
    <property type="molecule type" value="Genomic_DNA"/>
</dbReference>
<proteinExistence type="predicted"/>
<dbReference type="Proteomes" id="UP000192578">
    <property type="component" value="Unassembled WGS sequence"/>
</dbReference>
<keyword evidence="3" id="KW-0808">Transferase</keyword>
<comment type="catalytic activity">
    <reaction evidence="8">
        <text>L-seryl-[protein] + ATP = O-phospho-L-seryl-[protein] + ADP + H(+)</text>
        <dbReference type="Rhea" id="RHEA:17989"/>
        <dbReference type="Rhea" id="RHEA-COMP:9863"/>
        <dbReference type="Rhea" id="RHEA-COMP:11604"/>
        <dbReference type="ChEBI" id="CHEBI:15378"/>
        <dbReference type="ChEBI" id="CHEBI:29999"/>
        <dbReference type="ChEBI" id="CHEBI:30616"/>
        <dbReference type="ChEBI" id="CHEBI:83421"/>
        <dbReference type="ChEBI" id="CHEBI:456216"/>
        <dbReference type="EC" id="2.7.11.1"/>
    </reaction>
</comment>
<dbReference type="GO" id="GO:0005794">
    <property type="term" value="C:Golgi apparatus"/>
    <property type="evidence" value="ECO:0007669"/>
    <property type="project" value="TreeGrafter"/>
</dbReference>
<feature type="domain" description="Protein kinase" evidence="9">
    <location>
        <begin position="98"/>
        <end position="394"/>
    </location>
</feature>
<dbReference type="GO" id="GO:0004674">
    <property type="term" value="F:protein serine/threonine kinase activity"/>
    <property type="evidence" value="ECO:0007669"/>
    <property type="project" value="UniProtKB-KW"/>
</dbReference>
<evidence type="ECO:0000313" key="11">
    <source>
        <dbReference type="Proteomes" id="UP000192578"/>
    </source>
</evidence>
<sequence length="607" mass="69091">MSIPGRSSASAKQSVLGAFDVRRGTVLADADFRNLELWAEDDEVRAKEDDTAEDYTAGDDFELDDSIRYSALTASSTVSDLWDRLRRKKFYRIEGDKFYFVRTITTRGKAVVEMCLHDGKPYIIKRIPLEEPDDLIRAADQFNNLRNYDHPHVLFAYKAGIGNAPTWNNWTKTEVRLVLPFTSGHLLSVELAQREMKRLYIHPRRVVRLLREILDGLFEIHSHFNGDAHRDIRPGTIMIRVPDDWPVILDLDCCTPAVVMTEEEVRNIINISENMTSMFYRAPETFDIRPESVIDERTDIWAAGCLLFALCFFRSPFQPKDVSDPPPLPLAPSFAESIKQAVLGLTMEHFLDDVVPSDSPYSRNLHEYMARLLTVDLMNRPNTEQAIRELDDLIATMGGPDQPICVKYPWINPTADEMAADVLRNRVRNPTVLEFDTIHPNLANYSFAESRANCIVSKVECHLNHDQMMYSDEVTKGDTQQREQDFTRHRLKDMKRRGFGAQRVDVFPRYVQDNATLVGAFPQKSGLRKTAHHKVSRIRSTIVSTFKRKTVATTATMSPVSTKSQNLVIEMGFLGVTEGNADTNNLPGLANMLTVYDDLKELSQTPV</sequence>
<dbReference type="PANTHER" id="PTHR45998:SF2">
    <property type="entry name" value="SERINE_THREONINE-PROTEIN KINASE 16"/>
    <property type="match status" value="1"/>
</dbReference>
<keyword evidence="11" id="KW-1185">Reference proteome</keyword>
<evidence type="ECO:0000256" key="7">
    <source>
        <dbReference type="ARBA" id="ARBA00047899"/>
    </source>
</evidence>
<reference evidence="11" key="1">
    <citation type="submission" date="2017-01" db="EMBL/GenBank/DDBJ databases">
        <title>Comparative genomics of anhydrobiosis in the tardigrade Hypsibius dujardini.</title>
        <authorList>
            <person name="Yoshida Y."/>
            <person name="Koutsovoulos G."/>
            <person name="Laetsch D."/>
            <person name="Stevens L."/>
            <person name="Kumar S."/>
            <person name="Horikawa D."/>
            <person name="Ishino K."/>
            <person name="Komine S."/>
            <person name="Tomita M."/>
            <person name="Blaxter M."/>
            <person name="Arakawa K."/>
        </authorList>
    </citation>
    <scope>NUCLEOTIDE SEQUENCE [LARGE SCALE GENOMIC DNA]</scope>
    <source>
        <strain evidence="11">Z151</strain>
    </source>
</reference>
<dbReference type="SMART" id="SM00220">
    <property type="entry name" value="S_TKc"/>
    <property type="match status" value="1"/>
</dbReference>
<keyword evidence="2" id="KW-0723">Serine/threonine-protein kinase</keyword>
<dbReference type="AlphaFoldDB" id="A0A1W0WF25"/>
<keyword evidence="4" id="KW-0547">Nucleotide-binding</keyword>
<gene>
    <name evidence="10" type="ORF">BV898_12018</name>
</gene>
<comment type="caution">
    <text evidence="10">The sequence shown here is derived from an EMBL/GenBank/DDBJ whole genome shotgun (WGS) entry which is preliminary data.</text>
</comment>
<evidence type="ECO:0000256" key="6">
    <source>
        <dbReference type="ARBA" id="ARBA00022840"/>
    </source>
</evidence>
<dbReference type="Pfam" id="PF00069">
    <property type="entry name" value="Pkinase"/>
    <property type="match status" value="1"/>
</dbReference>
<dbReference type="EC" id="2.7.11.1" evidence="1"/>
<dbReference type="InterPro" id="IPR000719">
    <property type="entry name" value="Prot_kinase_dom"/>
</dbReference>
<dbReference type="PROSITE" id="PS50011">
    <property type="entry name" value="PROTEIN_KINASE_DOM"/>
    <property type="match status" value="1"/>
</dbReference>